<organism evidence="1 2">
    <name type="scientific">Tetrahymena thermophila (strain SB210)</name>
    <dbReference type="NCBI Taxonomy" id="312017"/>
    <lineage>
        <taxon>Eukaryota</taxon>
        <taxon>Sar</taxon>
        <taxon>Alveolata</taxon>
        <taxon>Ciliophora</taxon>
        <taxon>Intramacronucleata</taxon>
        <taxon>Oligohymenophorea</taxon>
        <taxon>Hymenostomatida</taxon>
        <taxon>Tetrahymenina</taxon>
        <taxon>Tetrahymenidae</taxon>
        <taxon>Tetrahymena</taxon>
    </lineage>
</organism>
<proteinExistence type="predicted"/>
<dbReference type="KEGG" id="tet:TTHERM_00259339"/>
<name>A4VEN7_TETTS</name>
<dbReference type="InParanoid" id="A4VEN7"/>
<evidence type="ECO:0000313" key="2">
    <source>
        <dbReference type="Proteomes" id="UP000009168"/>
    </source>
</evidence>
<gene>
    <name evidence="1" type="ORF">TTHERM_00259339</name>
</gene>
<dbReference type="HOGENOM" id="CLU_119305_0_0_1"/>
<evidence type="ECO:0000313" key="1">
    <source>
        <dbReference type="EMBL" id="EDK31985.2"/>
    </source>
</evidence>
<dbReference type="EMBL" id="GG662830">
    <property type="protein sequence ID" value="EDK31985.2"/>
    <property type="molecule type" value="Genomic_DNA"/>
</dbReference>
<dbReference type="Pfam" id="PF14536">
    <property type="entry name" value="DUF4441"/>
    <property type="match status" value="1"/>
</dbReference>
<sequence length="200" mass="23944">MSLQIISIFLSIVEQYKELNESTYKHDYPDEEMSEVNVPNFNNSNIKQDTILTQMDQVIQQKYKHQHQLFLNTSQKFQQKQNIIKNIIKSFSKYLKSLSNEKATQRFSSILGTNKSFCNIKKNFLKQMKKKNNRWNHILKRLICSKDLSKIFKSYLERESICWLAYSKTDNVYDHKQMINLLKEALQSEEQLQIITYKKK</sequence>
<dbReference type="Proteomes" id="UP000009168">
    <property type="component" value="Unassembled WGS sequence"/>
</dbReference>
<reference evidence="2" key="1">
    <citation type="journal article" date="2006" name="PLoS Biol.">
        <title>Macronuclear genome sequence of the ciliate Tetrahymena thermophila, a model eukaryote.</title>
        <authorList>
            <person name="Eisen J.A."/>
            <person name="Coyne R.S."/>
            <person name="Wu M."/>
            <person name="Wu D."/>
            <person name="Thiagarajan M."/>
            <person name="Wortman J.R."/>
            <person name="Badger J.H."/>
            <person name="Ren Q."/>
            <person name="Amedeo P."/>
            <person name="Jones K.M."/>
            <person name="Tallon L.J."/>
            <person name="Delcher A.L."/>
            <person name="Salzberg S.L."/>
            <person name="Silva J.C."/>
            <person name="Haas B.J."/>
            <person name="Majoros W.H."/>
            <person name="Farzad M."/>
            <person name="Carlton J.M."/>
            <person name="Smith R.K. Jr."/>
            <person name="Garg J."/>
            <person name="Pearlman R.E."/>
            <person name="Karrer K.M."/>
            <person name="Sun L."/>
            <person name="Manning G."/>
            <person name="Elde N.C."/>
            <person name="Turkewitz A.P."/>
            <person name="Asai D.J."/>
            <person name="Wilkes D.E."/>
            <person name="Wang Y."/>
            <person name="Cai H."/>
            <person name="Collins K."/>
            <person name="Stewart B.A."/>
            <person name="Lee S.R."/>
            <person name="Wilamowska K."/>
            <person name="Weinberg Z."/>
            <person name="Ruzzo W.L."/>
            <person name="Wloga D."/>
            <person name="Gaertig J."/>
            <person name="Frankel J."/>
            <person name="Tsao C.-C."/>
            <person name="Gorovsky M.A."/>
            <person name="Keeling P.J."/>
            <person name="Waller R.F."/>
            <person name="Patron N.J."/>
            <person name="Cherry J.M."/>
            <person name="Stover N.A."/>
            <person name="Krieger C.J."/>
            <person name="del Toro C."/>
            <person name="Ryder H.F."/>
            <person name="Williamson S.C."/>
            <person name="Barbeau R.A."/>
            <person name="Hamilton E.P."/>
            <person name="Orias E."/>
        </authorList>
    </citation>
    <scope>NUCLEOTIDE SEQUENCE [LARGE SCALE GENOMIC DNA]</scope>
    <source>
        <strain evidence="2">SB210</strain>
    </source>
</reference>
<dbReference type="InterPro" id="IPR028008">
    <property type="entry name" value="DUF4441"/>
</dbReference>
<dbReference type="GeneID" id="7840717"/>
<accession>A4VEN7</accession>
<protein>
    <submittedName>
        <fullName evidence="1">Uncharacterized protein</fullName>
    </submittedName>
</protein>
<keyword evidence="2" id="KW-1185">Reference proteome</keyword>
<dbReference type="RefSeq" id="XP_001471145.2">
    <property type="nucleotide sequence ID" value="XM_001471095.2"/>
</dbReference>
<dbReference type="AlphaFoldDB" id="A4VEN7"/>